<dbReference type="GO" id="GO:0005783">
    <property type="term" value="C:endoplasmic reticulum"/>
    <property type="evidence" value="ECO:0007669"/>
    <property type="project" value="UniProtKB-ARBA"/>
</dbReference>
<comment type="function">
    <text evidence="8">Water channel required to facilitate the transport of water across cell membrane.</text>
</comment>
<reference evidence="13" key="1">
    <citation type="submission" date="2025-08" db="UniProtKB">
        <authorList>
            <consortium name="RefSeq"/>
        </authorList>
    </citation>
    <scope>IDENTIFICATION</scope>
    <source>
        <tissue evidence="13">Leaf</tissue>
    </source>
</reference>
<evidence type="ECO:0000256" key="8">
    <source>
        <dbReference type="ARBA" id="ARBA00058554"/>
    </source>
</evidence>
<dbReference type="PANTHER" id="PTHR46739:SF3">
    <property type="entry name" value="AQUAPORIN SIP1-1"/>
    <property type="match status" value="1"/>
</dbReference>
<feature type="compositionally biased region" description="Basic residues" evidence="10">
    <location>
        <begin position="229"/>
        <end position="255"/>
    </location>
</feature>
<keyword evidence="2 9" id="KW-0813">Transport</keyword>
<dbReference type="GeneID" id="108812997"/>
<dbReference type="OrthoDB" id="3222at2759"/>
<dbReference type="GO" id="GO:0015250">
    <property type="term" value="F:water channel activity"/>
    <property type="evidence" value="ECO:0007669"/>
    <property type="project" value="InterPro"/>
</dbReference>
<evidence type="ECO:0000256" key="5">
    <source>
        <dbReference type="ARBA" id="ARBA00022989"/>
    </source>
</evidence>
<evidence type="ECO:0000256" key="11">
    <source>
        <dbReference type="SAM" id="Phobius"/>
    </source>
</evidence>
<accession>A0A6J0K1N8</accession>
<feature type="region of interest" description="Disordered" evidence="10">
    <location>
        <begin position="227"/>
        <end position="255"/>
    </location>
</feature>
<comment type="subcellular location">
    <subcellularLocation>
        <location evidence="1">Membrane</location>
        <topology evidence="1">Multi-pass membrane protein</topology>
    </subcellularLocation>
</comment>
<organism evidence="12 13">
    <name type="scientific">Raphanus sativus</name>
    <name type="common">Radish</name>
    <name type="synonym">Raphanus raphanistrum var. sativus</name>
    <dbReference type="NCBI Taxonomy" id="3726"/>
    <lineage>
        <taxon>Eukaryota</taxon>
        <taxon>Viridiplantae</taxon>
        <taxon>Streptophyta</taxon>
        <taxon>Embryophyta</taxon>
        <taxon>Tracheophyta</taxon>
        <taxon>Spermatophyta</taxon>
        <taxon>Magnoliopsida</taxon>
        <taxon>eudicotyledons</taxon>
        <taxon>Gunneridae</taxon>
        <taxon>Pentapetalae</taxon>
        <taxon>rosids</taxon>
        <taxon>malvids</taxon>
        <taxon>Brassicales</taxon>
        <taxon>Brassicaceae</taxon>
        <taxon>Brassiceae</taxon>
        <taxon>Raphanus</taxon>
    </lineage>
</organism>
<gene>
    <name evidence="13" type="primary">LOC108812997</name>
</gene>
<evidence type="ECO:0000313" key="13">
    <source>
        <dbReference type="RefSeq" id="XP_018440914.1"/>
    </source>
</evidence>
<keyword evidence="3 9" id="KW-0812">Transmembrane</keyword>
<evidence type="ECO:0000256" key="1">
    <source>
        <dbReference type="ARBA" id="ARBA00004141"/>
    </source>
</evidence>
<dbReference type="AlphaFoldDB" id="A0A6J0K1N8"/>
<dbReference type="KEGG" id="rsz:108812997"/>
<dbReference type="Proteomes" id="UP000504610">
    <property type="component" value="Unplaced"/>
</dbReference>
<dbReference type="PRINTS" id="PR00783">
    <property type="entry name" value="MINTRINSICP"/>
</dbReference>
<feature type="transmembrane region" description="Helical" evidence="11">
    <location>
        <begin position="131"/>
        <end position="150"/>
    </location>
</feature>
<protein>
    <submittedName>
        <fullName evidence="13">Aquaporin SIP1-1</fullName>
    </submittedName>
</protein>
<evidence type="ECO:0000256" key="2">
    <source>
        <dbReference type="ARBA" id="ARBA00022448"/>
    </source>
</evidence>
<dbReference type="InterPro" id="IPR044222">
    <property type="entry name" value="SIP1-1/2-like"/>
</dbReference>
<feature type="transmembrane region" description="Helical" evidence="11">
    <location>
        <begin position="41"/>
        <end position="68"/>
    </location>
</feature>
<keyword evidence="5 11" id="KW-1133">Transmembrane helix</keyword>
<evidence type="ECO:0000256" key="7">
    <source>
        <dbReference type="ARBA" id="ARBA00024030"/>
    </source>
</evidence>
<dbReference type="Gene3D" id="1.20.1080.10">
    <property type="entry name" value="Glycerol uptake facilitator protein"/>
    <property type="match status" value="1"/>
</dbReference>
<evidence type="ECO:0000256" key="9">
    <source>
        <dbReference type="RuleBase" id="RU000477"/>
    </source>
</evidence>
<dbReference type="Pfam" id="PF00230">
    <property type="entry name" value="MIP"/>
    <property type="match status" value="1"/>
</dbReference>
<keyword evidence="12" id="KW-1185">Reference proteome</keyword>
<feature type="transmembrane region" description="Helical" evidence="11">
    <location>
        <begin position="157"/>
        <end position="176"/>
    </location>
</feature>
<evidence type="ECO:0000313" key="12">
    <source>
        <dbReference type="Proteomes" id="UP000504610"/>
    </source>
</evidence>
<sequence length="255" mass="27482">MGVVKSAIGDMLMTFSWVVLSATFGLQTTEIISAAGFQGIAWAPLAITTSLIFVYVSLFTVVFGSASFNPTGNAAFYAAGIPGDTLFTLAVRMPAQAAGAAGGALAIMEFIPEKYKHMISGPSLLVDVHTGAIAETILSFGITLAVLLIIVKGPRRLLAKTFLLSLATICFVVAGAKYTGPAMNPAIAFGWAYMTSSHKTWDHFYVYWISSFVGALSAALVFRTIFPPHRPRPRPQKMKQKKEKKPKKDKKQKKA</sequence>
<feature type="transmembrane region" description="Helical" evidence="11">
    <location>
        <begin position="12"/>
        <end position="35"/>
    </location>
</feature>
<evidence type="ECO:0000256" key="6">
    <source>
        <dbReference type="ARBA" id="ARBA00023136"/>
    </source>
</evidence>
<dbReference type="FunFam" id="1.20.1080.10:FF:000043">
    <property type="entry name" value="Aquaporin SIP1-1"/>
    <property type="match status" value="1"/>
</dbReference>
<proteinExistence type="inferred from homology"/>
<keyword evidence="6 11" id="KW-0472">Membrane</keyword>
<dbReference type="GO" id="GO:0016020">
    <property type="term" value="C:membrane"/>
    <property type="evidence" value="ECO:0007669"/>
    <property type="project" value="UniProtKB-SubCell"/>
</dbReference>
<name>A0A6J0K1N8_RAPSA</name>
<comment type="similarity">
    <text evidence="7">Belongs to the MIP/aquaporin (TC 1.A.8) family. SIP (TC 1.A.8.10) subfamily.</text>
</comment>
<dbReference type="InterPro" id="IPR023271">
    <property type="entry name" value="Aquaporin-like"/>
</dbReference>
<keyword evidence="4" id="KW-0677">Repeat</keyword>
<dbReference type="SUPFAM" id="SSF81338">
    <property type="entry name" value="Aquaporin-like"/>
    <property type="match status" value="1"/>
</dbReference>
<dbReference type="InterPro" id="IPR000425">
    <property type="entry name" value="MIP"/>
</dbReference>
<dbReference type="RefSeq" id="XP_018440914.1">
    <property type="nucleotide sequence ID" value="XM_018585412.2"/>
</dbReference>
<dbReference type="PANTHER" id="PTHR46739">
    <property type="entry name" value="AQUAPORIN SIP1-1"/>
    <property type="match status" value="1"/>
</dbReference>
<feature type="transmembrane region" description="Helical" evidence="11">
    <location>
        <begin position="204"/>
        <end position="226"/>
    </location>
</feature>
<evidence type="ECO:0000256" key="10">
    <source>
        <dbReference type="SAM" id="MobiDB-lite"/>
    </source>
</evidence>
<evidence type="ECO:0000256" key="3">
    <source>
        <dbReference type="ARBA" id="ARBA00022692"/>
    </source>
</evidence>
<evidence type="ECO:0000256" key="4">
    <source>
        <dbReference type="ARBA" id="ARBA00022737"/>
    </source>
</evidence>